<protein>
    <submittedName>
        <fullName evidence="2">Polysaccharide pyruvyl transferase family protein</fullName>
    </submittedName>
</protein>
<dbReference type="PANTHER" id="PTHR36836">
    <property type="entry name" value="COLANIC ACID BIOSYNTHESIS PROTEIN WCAK"/>
    <property type="match status" value="1"/>
</dbReference>
<keyword evidence="2" id="KW-0808">Transferase</keyword>
<organism evidence="2 3">
    <name type="scientific">Candidatus Scatomonas pullistercoris</name>
    <dbReference type="NCBI Taxonomy" id="2840920"/>
    <lineage>
        <taxon>Bacteria</taxon>
        <taxon>Bacillati</taxon>
        <taxon>Bacillota</taxon>
        <taxon>Clostridia</taxon>
        <taxon>Lachnospirales</taxon>
        <taxon>Lachnospiraceae</taxon>
        <taxon>Lachnospiraceae incertae sedis</taxon>
        <taxon>Candidatus Scatomonas</taxon>
    </lineage>
</organism>
<evidence type="ECO:0000313" key="2">
    <source>
        <dbReference type="EMBL" id="HIV25219.1"/>
    </source>
</evidence>
<dbReference type="AlphaFoldDB" id="A0A9D1P3W0"/>
<reference evidence="2" key="2">
    <citation type="journal article" date="2021" name="PeerJ">
        <title>Extensive microbial diversity within the chicken gut microbiome revealed by metagenomics and culture.</title>
        <authorList>
            <person name="Gilroy R."/>
            <person name="Ravi A."/>
            <person name="Getino M."/>
            <person name="Pursley I."/>
            <person name="Horton D.L."/>
            <person name="Alikhan N.F."/>
            <person name="Baker D."/>
            <person name="Gharbi K."/>
            <person name="Hall N."/>
            <person name="Watson M."/>
            <person name="Adriaenssens E.M."/>
            <person name="Foster-Nyarko E."/>
            <person name="Jarju S."/>
            <person name="Secka A."/>
            <person name="Antonio M."/>
            <person name="Oren A."/>
            <person name="Chaudhuri R.R."/>
            <person name="La Ragione R."/>
            <person name="Hildebrand F."/>
            <person name="Pallen M.J."/>
        </authorList>
    </citation>
    <scope>NUCLEOTIDE SEQUENCE</scope>
    <source>
        <strain evidence="2">CHK188-20938</strain>
    </source>
</reference>
<evidence type="ECO:0000313" key="3">
    <source>
        <dbReference type="Proteomes" id="UP000824169"/>
    </source>
</evidence>
<dbReference type="GO" id="GO:0016740">
    <property type="term" value="F:transferase activity"/>
    <property type="evidence" value="ECO:0007669"/>
    <property type="project" value="UniProtKB-KW"/>
</dbReference>
<name>A0A9D1P3W0_9FIRM</name>
<dbReference type="InterPro" id="IPR007345">
    <property type="entry name" value="Polysacch_pyruvyl_Trfase"/>
</dbReference>
<comment type="caution">
    <text evidence="2">The sequence shown here is derived from an EMBL/GenBank/DDBJ whole genome shotgun (WGS) entry which is preliminary data.</text>
</comment>
<reference evidence="2" key="1">
    <citation type="submission" date="2020-10" db="EMBL/GenBank/DDBJ databases">
        <authorList>
            <person name="Gilroy R."/>
        </authorList>
    </citation>
    <scope>NUCLEOTIDE SEQUENCE</scope>
    <source>
        <strain evidence="2">CHK188-20938</strain>
    </source>
</reference>
<dbReference type="Pfam" id="PF04230">
    <property type="entry name" value="PS_pyruv_trans"/>
    <property type="match status" value="1"/>
</dbReference>
<feature type="domain" description="Polysaccharide pyruvyl transferase" evidence="1">
    <location>
        <begin position="13"/>
        <end position="299"/>
    </location>
</feature>
<accession>A0A9D1P3W0</accession>
<evidence type="ECO:0000259" key="1">
    <source>
        <dbReference type="Pfam" id="PF04230"/>
    </source>
</evidence>
<dbReference type="Proteomes" id="UP000824169">
    <property type="component" value="Unassembled WGS sequence"/>
</dbReference>
<sequence>MKRVYVYAYLAGNLGDDLFVRLLCQRYPKTRFYILADPIYKERYRDLSNCRVCSPGDRRVRFLEKWLGRGGIQRFLVRHAAAVIHIGGSVFVQHQDDWSDLFHTDAYLAEHSRRLYVIGANFGPYVNPDYYKQYRKLFEKYRGICFRDRYSWELFRELPQVSWAPDVIFQLKPLAAEKKKKVLIAPIELEERKGKYDISGYEKAYLDFHIRMIRGLLARGYSIAMASFCQFQKDDAMMQKIMDGLAAGERRAVVCMAYQKDMAPILQCFAESEAVLGTRFHSIVLGWLHRCRVLPVIYDQKTEKTLEDLGPGLSLKLEELESEDADKLLDAWLGMEPMDIESLQKEAERQFQYTDGFLK</sequence>
<dbReference type="PANTHER" id="PTHR36836:SF1">
    <property type="entry name" value="COLANIC ACID BIOSYNTHESIS PROTEIN WCAK"/>
    <property type="match status" value="1"/>
</dbReference>
<dbReference type="EMBL" id="DVOO01000015">
    <property type="protein sequence ID" value="HIV25219.1"/>
    <property type="molecule type" value="Genomic_DNA"/>
</dbReference>
<gene>
    <name evidence="2" type="ORF">IAB71_05435</name>
</gene>
<proteinExistence type="predicted"/>